<reference evidence="2" key="1">
    <citation type="journal article" date="2023" name="Plant J.">
        <title>Genome sequences and population genomics provide insights into the demographic history, inbreeding, and mutation load of two 'living fossil' tree species of Dipteronia.</title>
        <authorList>
            <person name="Feng Y."/>
            <person name="Comes H.P."/>
            <person name="Chen J."/>
            <person name="Zhu S."/>
            <person name="Lu R."/>
            <person name="Zhang X."/>
            <person name="Li P."/>
            <person name="Qiu J."/>
            <person name="Olsen K.M."/>
            <person name="Qiu Y."/>
        </authorList>
    </citation>
    <scope>NUCLEOTIDE SEQUENCE</scope>
    <source>
        <strain evidence="2">NBL</strain>
    </source>
</reference>
<dbReference type="EMBL" id="JANJYJ010000008">
    <property type="protein sequence ID" value="KAK3193092.1"/>
    <property type="molecule type" value="Genomic_DNA"/>
</dbReference>
<dbReference type="GO" id="GO:0003676">
    <property type="term" value="F:nucleic acid binding"/>
    <property type="evidence" value="ECO:0007669"/>
    <property type="project" value="InterPro"/>
</dbReference>
<dbReference type="InterPro" id="IPR002156">
    <property type="entry name" value="RNaseH_domain"/>
</dbReference>
<evidence type="ECO:0000259" key="1">
    <source>
        <dbReference type="Pfam" id="PF13456"/>
    </source>
</evidence>
<evidence type="ECO:0000313" key="3">
    <source>
        <dbReference type="Proteomes" id="UP001281410"/>
    </source>
</evidence>
<dbReference type="CDD" id="cd06222">
    <property type="entry name" value="RNase_H_like"/>
    <property type="match status" value="1"/>
</dbReference>
<dbReference type="InterPro" id="IPR012337">
    <property type="entry name" value="RNaseH-like_sf"/>
</dbReference>
<dbReference type="Proteomes" id="UP001281410">
    <property type="component" value="Unassembled WGS sequence"/>
</dbReference>
<sequence length="321" mass="36080">MKEGSRMEKLTSDGFIMIVGKGERVQFLTELRVDDRFLKEAFPYCYALAVIKSGTVMEFGAWSRQYQDAIAWSYNPNGIFSVGSFSRMLEATEGVSISAPMLVWQGLPPPKIEVFLWQLWKGRILVKEGSLFEAIVWTIWECKNKLVFKGRQLSVDQAIDAVKFWVVWWFKHLGVRSTDSIEALLCNVHKLYVDHKKISKSRLVDWIPPPSNKLKFNVDGSVSGKPVPGYIGGILRDLNGKILCLFSQFLGILDSNSVELWAIQKVVLLCHSNVHLQGRDILVVSDSIVAVVWVNKGDFGSVENANIIRDIRSSLSKAGGV</sequence>
<dbReference type="PANTHER" id="PTHR47723:SF22">
    <property type="entry name" value="RNASE H TYPE-1 DOMAIN-CONTAINING PROTEIN"/>
    <property type="match status" value="1"/>
</dbReference>
<dbReference type="Gene3D" id="3.30.420.10">
    <property type="entry name" value="Ribonuclease H-like superfamily/Ribonuclease H"/>
    <property type="match status" value="1"/>
</dbReference>
<dbReference type="InterPro" id="IPR036397">
    <property type="entry name" value="RNaseH_sf"/>
</dbReference>
<organism evidence="2 3">
    <name type="scientific">Dipteronia sinensis</name>
    <dbReference type="NCBI Taxonomy" id="43782"/>
    <lineage>
        <taxon>Eukaryota</taxon>
        <taxon>Viridiplantae</taxon>
        <taxon>Streptophyta</taxon>
        <taxon>Embryophyta</taxon>
        <taxon>Tracheophyta</taxon>
        <taxon>Spermatophyta</taxon>
        <taxon>Magnoliopsida</taxon>
        <taxon>eudicotyledons</taxon>
        <taxon>Gunneridae</taxon>
        <taxon>Pentapetalae</taxon>
        <taxon>rosids</taxon>
        <taxon>malvids</taxon>
        <taxon>Sapindales</taxon>
        <taxon>Sapindaceae</taxon>
        <taxon>Hippocastanoideae</taxon>
        <taxon>Acereae</taxon>
        <taxon>Dipteronia</taxon>
    </lineage>
</organism>
<dbReference type="SUPFAM" id="SSF53098">
    <property type="entry name" value="Ribonuclease H-like"/>
    <property type="match status" value="1"/>
</dbReference>
<feature type="domain" description="RNase H type-1" evidence="1">
    <location>
        <begin position="217"/>
        <end position="316"/>
    </location>
</feature>
<comment type="caution">
    <text evidence="2">The sequence shown here is derived from an EMBL/GenBank/DDBJ whole genome shotgun (WGS) entry which is preliminary data.</text>
</comment>
<accession>A0AAD9ZUE0</accession>
<dbReference type="InterPro" id="IPR044730">
    <property type="entry name" value="RNase_H-like_dom_plant"/>
</dbReference>
<dbReference type="GO" id="GO:0004523">
    <property type="term" value="F:RNA-DNA hybrid ribonuclease activity"/>
    <property type="evidence" value="ECO:0007669"/>
    <property type="project" value="InterPro"/>
</dbReference>
<protein>
    <recommendedName>
        <fullName evidence="1">RNase H type-1 domain-containing protein</fullName>
    </recommendedName>
</protein>
<proteinExistence type="predicted"/>
<dbReference type="PANTHER" id="PTHR47723">
    <property type="entry name" value="OS05G0353850 PROTEIN"/>
    <property type="match status" value="1"/>
</dbReference>
<keyword evidence="3" id="KW-1185">Reference proteome</keyword>
<evidence type="ECO:0000313" key="2">
    <source>
        <dbReference type="EMBL" id="KAK3193092.1"/>
    </source>
</evidence>
<gene>
    <name evidence="2" type="ORF">Dsin_024402</name>
</gene>
<dbReference type="Pfam" id="PF13456">
    <property type="entry name" value="RVT_3"/>
    <property type="match status" value="1"/>
</dbReference>
<dbReference type="AlphaFoldDB" id="A0AAD9ZUE0"/>
<name>A0AAD9ZUE0_9ROSI</name>
<dbReference type="InterPro" id="IPR053151">
    <property type="entry name" value="RNase_H-like"/>
</dbReference>